<feature type="transmembrane region" description="Helical" evidence="8">
    <location>
        <begin position="164"/>
        <end position="183"/>
    </location>
</feature>
<dbReference type="PANTHER" id="PTHR45436:SF5">
    <property type="entry name" value="SENSOR HISTIDINE KINASE TRCS"/>
    <property type="match status" value="1"/>
</dbReference>
<dbReference type="PANTHER" id="PTHR45436">
    <property type="entry name" value="SENSOR HISTIDINE KINASE YKOH"/>
    <property type="match status" value="1"/>
</dbReference>
<sequence>MNSQKIISTQKKSPKSLQKTLGIGLTIGMTLLWMFALAGAVYVSQNKLNELFDSALAETAQRIMPLAVVEIINREDLTQAQQVMAFKAHNEPLVYIVRNNLGQILLQSHNADPAIFNQTLLKGFNSSATHRFYGVSAVQDTLHIEVAEPLTQRRDAIIEMAVTLLWPLVFLIPFCFIGSWAFVHYSLRHVLAYRDEIESRGSSDLSLIKTESLPAEIFTISESVNRLLDRLRRALESERSFTANSAHELRTPIATALAQIQRLQQEVSAGPTQDRMIKLESTIRGLSNLSEKLMQLAKAEGGGLLSNEPCDLISLLKLIINDAQRSHPEKVIILALPQNKEYRSAIDPDAFAILIRNLLDNAIKHGAIQNRAIQNRVIKHTEKDQPIEISFSANGLLTIVNDASVIPAEILTQLRQRFVRSNVSAQGMGLGLAIADAIVSGTGATMTFNSPAAGRVDGFEVSVDFSTIN</sequence>
<evidence type="ECO:0000313" key="11">
    <source>
        <dbReference type="Proteomes" id="UP000032749"/>
    </source>
</evidence>
<dbReference type="Proteomes" id="UP000032749">
    <property type="component" value="Chromosome"/>
</dbReference>
<keyword evidence="8" id="KW-0472">Membrane</keyword>
<dbReference type="OrthoDB" id="9809766at2"/>
<dbReference type="HOGENOM" id="CLU_000445_89_37_6"/>
<reference evidence="10 11" key="1">
    <citation type="journal article" date="2013" name="Nat. Commun.">
        <title>Genome sequence and functional genomic analysis of the oil-degrading bacterium Oleispira antarctica.</title>
        <authorList>
            <person name="Kube M."/>
            <person name="Chernikova T.N."/>
            <person name="Al-Ramahi Y."/>
            <person name="Beloqui A."/>
            <person name="Lopez-Cortez N."/>
            <person name="Guazzaroni M.E."/>
            <person name="Heipieper H.J."/>
            <person name="Klages S."/>
            <person name="Kotsyurbenko O.R."/>
            <person name="Langer I."/>
            <person name="Nechitaylo T.Y."/>
            <person name="Lunsdorf H."/>
            <person name="Fernandez M."/>
            <person name="Juarez S."/>
            <person name="Ciordia S."/>
            <person name="Singer A."/>
            <person name="Kagan O."/>
            <person name="Egorova O."/>
            <person name="Petit P.A."/>
            <person name="Stogios P."/>
            <person name="Kim Y."/>
            <person name="Tchigvintsev A."/>
            <person name="Flick R."/>
            <person name="Denaro R."/>
            <person name="Genovese M."/>
            <person name="Albar J.P."/>
            <person name="Reva O.N."/>
            <person name="Martinez-Gomariz M."/>
            <person name="Tran H."/>
            <person name="Ferrer M."/>
            <person name="Savchenko A."/>
            <person name="Yakunin A.F."/>
            <person name="Yakimov M.M."/>
            <person name="Golyshina O.V."/>
            <person name="Reinhardt R."/>
            <person name="Golyshin P.N."/>
        </authorList>
    </citation>
    <scope>NUCLEOTIDE SEQUENCE [LARGE SCALE GENOMIC DNA]</scope>
</reference>
<keyword evidence="11" id="KW-1185">Reference proteome</keyword>
<dbReference type="SMART" id="SM00387">
    <property type="entry name" value="HATPase_c"/>
    <property type="match status" value="1"/>
</dbReference>
<dbReference type="AlphaFoldDB" id="R4YPK0"/>
<dbReference type="InterPro" id="IPR036097">
    <property type="entry name" value="HisK_dim/P_sf"/>
</dbReference>
<comment type="catalytic activity">
    <reaction evidence="1">
        <text>ATP + protein L-histidine = ADP + protein N-phospho-L-histidine.</text>
        <dbReference type="EC" id="2.7.13.3"/>
    </reaction>
</comment>
<evidence type="ECO:0000313" key="10">
    <source>
        <dbReference type="EMBL" id="CCK76962.1"/>
    </source>
</evidence>
<protein>
    <recommendedName>
        <fullName evidence="2">histidine kinase</fullName>
        <ecNumber evidence="2">2.7.13.3</ecNumber>
    </recommendedName>
</protein>
<dbReference type="Pfam" id="PF00512">
    <property type="entry name" value="HisKA"/>
    <property type="match status" value="1"/>
</dbReference>
<evidence type="ECO:0000256" key="3">
    <source>
        <dbReference type="ARBA" id="ARBA00022553"/>
    </source>
</evidence>
<organism evidence="10 11">
    <name type="scientific">Oleispira antarctica RB-8</name>
    <dbReference type="NCBI Taxonomy" id="698738"/>
    <lineage>
        <taxon>Bacteria</taxon>
        <taxon>Pseudomonadati</taxon>
        <taxon>Pseudomonadota</taxon>
        <taxon>Gammaproteobacteria</taxon>
        <taxon>Oceanospirillales</taxon>
        <taxon>Oceanospirillaceae</taxon>
        <taxon>Oleispira</taxon>
    </lineage>
</organism>
<name>R4YPK0_OLEAN</name>
<keyword evidence="3" id="KW-0597">Phosphoprotein</keyword>
<keyword evidence="4" id="KW-0808">Transferase</keyword>
<evidence type="ECO:0000256" key="1">
    <source>
        <dbReference type="ARBA" id="ARBA00000085"/>
    </source>
</evidence>
<gene>
    <name evidence="10" type="ORF">OLEAN_C27860</name>
</gene>
<dbReference type="GO" id="GO:0005886">
    <property type="term" value="C:plasma membrane"/>
    <property type="evidence" value="ECO:0007669"/>
    <property type="project" value="TreeGrafter"/>
</dbReference>
<accession>R4YPK0</accession>
<evidence type="ECO:0000256" key="4">
    <source>
        <dbReference type="ARBA" id="ARBA00022679"/>
    </source>
</evidence>
<dbReference type="PATRIC" id="fig|698738.3.peg.2890"/>
<feature type="domain" description="Histidine kinase" evidence="9">
    <location>
        <begin position="244"/>
        <end position="469"/>
    </location>
</feature>
<dbReference type="EMBL" id="FO203512">
    <property type="protein sequence ID" value="CCK76962.1"/>
    <property type="molecule type" value="Genomic_DNA"/>
</dbReference>
<keyword evidence="7 8" id="KW-1133">Transmembrane helix</keyword>
<dbReference type="SUPFAM" id="SSF55874">
    <property type="entry name" value="ATPase domain of HSP90 chaperone/DNA topoisomerase II/histidine kinase"/>
    <property type="match status" value="1"/>
</dbReference>
<evidence type="ECO:0000256" key="6">
    <source>
        <dbReference type="ARBA" id="ARBA00022777"/>
    </source>
</evidence>
<dbReference type="STRING" id="698738.OLEAN_C27860"/>
<dbReference type="Gene3D" id="1.20.5.1040">
    <property type="entry name" value="Sensor protein qsec"/>
    <property type="match status" value="1"/>
</dbReference>
<dbReference type="InterPro" id="IPR003594">
    <property type="entry name" value="HATPase_dom"/>
</dbReference>
<evidence type="ECO:0000259" key="9">
    <source>
        <dbReference type="PROSITE" id="PS50109"/>
    </source>
</evidence>
<dbReference type="PROSITE" id="PS50109">
    <property type="entry name" value="HIS_KIN"/>
    <property type="match status" value="1"/>
</dbReference>
<keyword evidence="6 10" id="KW-0418">Kinase</keyword>
<feature type="transmembrane region" description="Helical" evidence="8">
    <location>
        <begin position="21"/>
        <end position="43"/>
    </location>
</feature>
<evidence type="ECO:0000256" key="2">
    <source>
        <dbReference type="ARBA" id="ARBA00012438"/>
    </source>
</evidence>
<dbReference type="GO" id="GO:0000155">
    <property type="term" value="F:phosphorelay sensor kinase activity"/>
    <property type="evidence" value="ECO:0007669"/>
    <property type="project" value="InterPro"/>
</dbReference>
<keyword evidence="5 8" id="KW-0812">Transmembrane</keyword>
<dbReference type="InterPro" id="IPR003661">
    <property type="entry name" value="HisK_dim/P_dom"/>
</dbReference>
<evidence type="ECO:0000256" key="5">
    <source>
        <dbReference type="ARBA" id="ARBA00022692"/>
    </source>
</evidence>
<dbReference type="InterPro" id="IPR005467">
    <property type="entry name" value="His_kinase_dom"/>
</dbReference>
<dbReference type="SUPFAM" id="SSF47384">
    <property type="entry name" value="Homodimeric domain of signal transducing histidine kinase"/>
    <property type="match status" value="1"/>
</dbReference>
<dbReference type="Gene3D" id="1.10.287.130">
    <property type="match status" value="1"/>
</dbReference>
<evidence type="ECO:0000256" key="8">
    <source>
        <dbReference type="SAM" id="Phobius"/>
    </source>
</evidence>
<dbReference type="CDD" id="cd00082">
    <property type="entry name" value="HisKA"/>
    <property type="match status" value="1"/>
</dbReference>
<proteinExistence type="predicted"/>
<dbReference type="Gene3D" id="3.30.565.10">
    <property type="entry name" value="Histidine kinase-like ATPase, C-terminal domain"/>
    <property type="match status" value="1"/>
</dbReference>
<dbReference type="InterPro" id="IPR050428">
    <property type="entry name" value="TCS_sensor_his_kinase"/>
</dbReference>
<dbReference type="EC" id="2.7.13.3" evidence="2"/>
<dbReference type="InterPro" id="IPR036890">
    <property type="entry name" value="HATPase_C_sf"/>
</dbReference>
<evidence type="ECO:0000256" key="7">
    <source>
        <dbReference type="ARBA" id="ARBA00022989"/>
    </source>
</evidence>
<dbReference type="SMART" id="SM00388">
    <property type="entry name" value="HisKA"/>
    <property type="match status" value="1"/>
</dbReference>
<dbReference type="KEGG" id="oai:OLEAN_C27860"/>
<dbReference type="Pfam" id="PF02518">
    <property type="entry name" value="HATPase_c"/>
    <property type="match status" value="1"/>
</dbReference>